<dbReference type="Proteomes" id="UP000279336">
    <property type="component" value="Unassembled WGS sequence"/>
</dbReference>
<dbReference type="SUPFAM" id="SSF53850">
    <property type="entry name" value="Periplasmic binding protein-like II"/>
    <property type="match status" value="1"/>
</dbReference>
<dbReference type="PIRSF" id="PIRSF002741">
    <property type="entry name" value="MppA"/>
    <property type="match status" value="1"/>
</dbReference>
<keyword evidence="3" id="KW-0813">Transport</keyword>
<dbReference type="PANTHER" id="PTHR30290">
    <property type="entry name" value="PERIPLASMIC BINDING COMPONENT OF ABC TRANSPORTER"/>
    <property type="match status" value="1"/>
</dbReference>
<dbReference type="GO" id="GO:0042597">
    <property type="term" value="C:periplasmic space"/>
    <property type="evidence" value="ECO:0007669"/>
    <property type="project" value="UniProtKB-ARBA"/>
</dbReference>
<feature type="domain" description="Solute-binding protein family 5" evidence="5">
    <location>
        <begin position="85"/>
        <end position="396"/>
    </location>
</feature>
<dbReference type="GO" id="GO:0015833">
    <property type="term" value="P:peptide transport"/>
    <property type="evidence" value="ECO:0007669"/>
    <property type="project" value="TreeGrafter"/>
</dbReference>
<organism evidence="6 7">
    <name type="scientific">Propionibacterium australiense</name>
    <dbReference type="NCBI Taxonomy" id="119981"/>
    <lineage>
        <taxon>Bacteria</taxon>
        <taxon>Bacillati</taxon>
        <taxon>Actinomycetota</taxon>
        <taxon>Actinomycetes</taxon>
        <taxon>Propionibacteriales</taxon>
        <taxon>Propionibacteriaceae</taxon>
        <taxon>Propionibacterium</taxon>
    </lineage>
</organism>
<dbReference type="InterPro" id="IPR000914">
    <property type="entry name" value="SBP_5_dom"/>
</dbReference>
<gene>
    <name evidence="6" type="ORF">D7U36_09540</name>
</gene>
<dbReference type="PANTHER" id="PTHR30290:SF10">
    <property type="entry name" value="PERIPLASMIC OLIGOPEPTIDE-BINDING PROTEIN-RELATED"/>
    <property type="match status" value="1"/>
</dbReference>
<dbReference type="OrthoDB" id="9764591at2"/>
<dbReference type="GO" id="GO:0043190">
    <property type="term" value="C:ATP-binding cassette (ABC) transporter complex"/>
    <property type="evidence" value="ECO:0007669"/>
    <property type="project" value="InterPro"/>
</dbReference>
<comment type="subcellular location">
    <subcellularLocation>
        <location evidence="1">Cell envelope</location>
    </subcellularLocation>
</comment>
<dbReference type="Gene3D" id="3.90.76.10">
    <property type="entry name" value="Dipeptide-binding Protein, Domain 1"/>
    <property type="match status" value="1"/>
</dbReference>
<dbReference type="GO" id="GO:0030313">
    <property type="term" value="C:cell envelope"/>
    <property type="evidence" value="ECO:0007669"/>
    <property type="project" value="UniProtKB-SubCell"/>
</dbReference>
<evidence type="ECO:0000256" key="4">
    <source>
        <dbReference type="ARBA" id="ARBA00022729"/>
    </source>
</evidence>
<dbReference type="Pfam" id="PF00496">
    <property type="entry name" value="SBP_bac_5"/>
    <property type="match status" value="1"/>
</dbReference>
<sequence>MPTSLSRRRLILGFGVAASLTMLPTACSGNRSDDTMSGGTVRFGAITSGGTPVADPHGALFNESDWVRHTAVYDTLTHRDEKGRPVPALAASWQASEDATEWTFTLRDDAVFSDGSAVTAADALYSIGRVVGKSAENGARLGTIDIDRSRAADETTLVLVTTTPDSQLPLALALGSFVVKDGTTDFGTPVGSGPFVLKSLDDQGAVLEPHEKWWGGAPGVDTLEIRGFADPQAMAQAVTGGSIDVASGVQPASVKAATSDSVKVDTLSVSECFPLLMRVDTEPFKDNRVREAIKLAVDRPALVEQVYLGYGSVGRDMIRKDGPDVPADVPEVTRDVARAKQLLTEAGHPEGFSTVLHTTTAYPAMVPLATLVKEQLAEAGITVEIEQHTPDTYWTSAYTVEPFTVGYYASSATFAGLVRATVLSSASYSETGWRDEAFDAGYEQAMSTTDEDERNELLAGLHRRMAGEGGWLVWGFGDRLTLYRDTVSGLPSGGEQFDLSRISVGG</sequence>
<evidence type="ECO:0000256" key="3">
    <source>
        <dbReference type="ARBA" id="ARBA00022448"/>
    </source>
</evidence>
<dbReference type="EMBL" id="RCIW01000014">
    <property type="protein sequence ID" value="RLP08370.1"/>
    <property type="molecule type" value="Genomic_DNA"/>
</dbReference>
<evidence type="ECO:0000313" key="7">
    <source>
        <dbReference type="Proteomes" id="UP000279336"/>
    </source>
</evidence>
<dbReference type="AlphaFoldDB" id="A0A8B3FNK3"/>
<dbReference type="RefSeq" id="WP_121588260.1">
    <property type="nucleotide sequence ID" value="NZ_RCIW01000014.1"/>
</dbReference>
<dbReference type="InterPro" id="IPR030678">
    <property type="entry name" value="Peptide/Ni-bd"/>
</dbReference>
<evidence type="ECO:0000313" key="6">
    <source>
        <dbReference type="EMBL" id="RLP08370.1"/>
    </source>
</evidence>
<keyword evidence="4" id="KW-0732">Signal</keyword>
<dbReference type="Gene3D" id="3.10.105.10">
    <property type="entry name" value="Dipeptide-binding Protein, Domain 3"/>
    <property type="match status" value="1"/>
</dbReference>
<dbReference type="GO" id="GO:1904680">
    <property type="term" value="F:peptide transmembrane transporter activity"/>
    <property type="evidence" value="ECO:0007669"/>
    <property type="project" value="TreeGrafter"/>
</dbReference>
<name>A0A8B3FNK3_9ACTN</name>
<dbReference type="Gene3D" id="3.40.190.10">
    <property type="entry name" value="Periplasmic binding protein-like II"/>
    <property type="match status" value="1"/>
</dbReference>
<protein>
    <submittedName>
        <fullName evidence="6">ABC transporter substrate-binding protein</fullName>
    </submittedName>
</protein>
<evidence type="ECO:0000256" key="1">
    <source>
        <dbReference type="ARBA" id="ARBA00004196"/>
    </source>
</evidence>
<accession>A0A8B3FNK3</accession>
<dbReference type="CDD" id="cd08503">
    <property type="entry name" value="PBP2_NikA_DppA_OppA_like_17"/>
    <property type="match status" value="1"/>
</dbReference>
<comment type="caution">
    <text evidence="6">The sequence shown here is derived from an EMBL/GenBank/DDBJ whole genome shotgun (WGS) entry which is preliminary data.</text>
</comment>
<proteinExistence type="inferred from homology"/>
<evidence type="ECO:0000259" key="5">
    <source>
        <dbReference type="Pfam" id="PF00496"/>
    </source>
</evidence>
<dbReference type="InterPro" id="IPR039424">
    <property type="entry name" value="SBP_5"/>
</dbReference>
<comment type="similarity">
    <text evidence="2">Belongs to the bacterial solute-binding protein 5 family.</text>
</comment>
<reference evidence="6 7" key="1">
    <citation type="submission" date="2018-10" db="EMBL/GenBank/DDBJ databases">
        <title>Propionibacterium australiense Genome Sequencing and Assembly.</title>
        <authorList>
            <person name="Bernier A.-M."/>
            <person name="Bernard K."/>
        </authorList>
    </citation>
    <scope>NUCLEOTIDE SEQUENCE [LARGE SCALE GENOMIC DNA]</scope>
    <source>
        <strain evidence="6 7">NML98A078</strain>
    </source>
</reference>
<evidence type="ECO:0000256" key="2">
    <source>
        <dbReference type="ARBA" id="ARBA00005695"/>
    </source>
</evidence>